<evidence type="ECO:0000256" key="2">
    <source>
        <dbReference type="ARBA" id="ARBA00005184"/>
    </source>
</evidence>
<evidence type="ECO:0000256" key="4">
    <source>
        <dbReference type="ARBA" id="ARBA00022512"/>
    </source>
</evidence>
<dbReference type="Pfam" id="PF01095">
    <property type="entry name" value="Pectinesterase"/>
    <property type="match status" value="1"/>
</dbReference>
<dbReference type="PROSITE" id="PS00503">
    <property type="entry name" value="PECTINESTERASE_2"/>
    <property type="match status" value="1"/>
</dbReference>
<keyword evidence="8" id="KW-0961">Cell wall biogenesis/degradation</keyword>
<organism evidence="12 13">
    <name type="scientific">Arabis alpina</name>
    <name type="common">Alpine rock-cress</name>
    <dbReference type="NCBI Taxonomy" id="50452"/>
    <lineage>
        <taxon>Eukaryota</taxon>
        <taxon>Viridiplantae</taxon>
        <taxon>Streptophyta</taxon>
        <taxon>Embryophyta</taxon>
        <taxon>Tracheophyta</taxon>
        <taxon>Spermatophyta</taxon>
        <taxon>Magnoliopsida</taxon>
        <taxon>eudicotyledons</taxon>
        <taxon>Gunneridae</taxon>
        <taxon>Pentapetalae</taxon>
        <taxon>rosids</taxon>
        <taxon>malvids</taxon>
        <taxon>Brassicales</taxon>
        <taxon>Brassicaceae</taxon>
        <taxon>Arabideae</taxon>
        <taxon>Arabis</taxon>
    </lineage>
</organism>
<protein>
    <recommendedName>
        <fullName evidence="3 10">Pectinesterase</fullName>
        <ecNumber evidence="3 10">3.1.1.11</ecNumber>
    </recommendedName>
</protein>
<dbReference type="GO" id="GO:0045490">
    <property type="term" value="P:pectin catabolic process"/>
    <property type="evidence" value="ECO:0007669"/>
    <property type="project" value="UniProtKB-UniRule"/>
</dbReference>
<dbReference type="EMBL" id="CM002871">
    <property type="protein sequence ID" value="KFK38722.1"/>
    <property type="molecule type" value="Genomic_DNA"/>
</dbReference>
<evidence type="ECO:0000313" key="12">
    <source>
        <dbReference type="EMBL" id="KFK38722.1"/>
    </source>
</evidence>
<feature type="chain" id="PRO_5005106377" description="Pectinesterase" evidence="10">
    <location>
        <begin position="21"/>
        <end position="343"/>
    </location>
</feature>
<dbReference type="GO" id="GO:0030599">
    <property type="term" value="F:pectinesterase activity"/>
    <property type="evidence" value="ECO:0007669"/>
    <property type="project" value="UniProtKB-UniRule"/>
</dbReference>
<comment type="pathway">
    <text evidence="2 10">Glycan metabolism; pectin degradation; 2-dehydro-3-deoxy-D-gluconate from pectin: step 1/5.</text>
</comment>
<name>A0A087H9C0_ARAAL</name>
<dbReference type="FunFam" id="2.160.20.10:FF:000029">
    <property type="entry name" value="Pectinesterase 4"/>
    <property type="match status" value="1"/>
</dbReference>
<keyword evidence="10" id="KW-0732">Signal</keyword>
<dbReference type="Gramene" id="KFK38722">
    <property type="protein sequence ID" value="KFK38722"/>
    <property type="gene ID" value="AALP_AA3G151400"/>
</dbReference>
<dbReference type="InterPro" id="IPR011050">
    <property type="entry name" value="Pectin_lyase_fold/virulence"/>
</dbReference>
<evidence type="ECO:0000256" key="6">
    <source>
        <dbReference type="ARBA" id="ARBA00022801"/>
    </source>
</evidence>
<feature type="active site" evidence="9">
    <location>
        <position position="182"/>
    </location>
</feature>
<sequence>MENYFFFILILSVVATVCNGEGSISYDWTANVTVAQDGSGNYRTISDALNSVVDNSDFKFFIHVKAGVYTEHVVISEKKRNVVMFGDGSDKTVISGSLNRIDQPKMKTYQTATFSVLGDGFVGRDMKFVNDAGSKKEQAVAFHSKSNQSAMYKCVFDGNQDTLYVHAGQQLYQECDIIGTIDFIFGSGLAVFQNCSIQLRDPFPKPYDTVTAHAGLGHQEKSGFSIIGCSIMPFMGIPFTRGTAYLGRPWNGTATVVVMKTSIGKIIDPKGWVQWNSNTPTPPTVTFGEYQNSGEGSSVSQRVSWKGYNRQMTDQEALMYTIGVFINQNGWLKTTCVPFVIGL</sequence>
<evidence type="ECO:0000259" key="11">
    <source>
        <dbReference type="Pfam" id="PF01095"/>
    </source>
</evidence>
<dbReference type="eggNOG" id="ENOG502RA2Q">
    <property type="taxonomic scope" value="Eukaryota"/>
</dbReference>
<dbReference type="GO" id="GO:0042545">
    <property type="term" value="P:cell wall modification"/>
    <property type="evidence" value="ECO:0007669"/>
    <property type="project" value="UniProtKB-UniRule"/>
</dbReference>
<feature type="domain" description="Pectinesterase catalytic" evidence="11">
    <location>
        <begin position="31"/>
        <end position="328"/>
    </location>
</feature>
<keyword evidence="13" id="KW-1185">Reference proteome</keyword>
<comment type="catalytic activity">
    <reaction evidence="10">
        <text>[(1-&gt;4)-alpha-D-galacturonosyl methyl ester](n) + n H2O = [(1-&gt;4)-alpha-D-galacturonosyl](n) + n methanol + n H(+)</text>
        <dbReference type="Rhea" id="RHEA:22380"/>
        <dbReference type="Rhea" id="RHEA-COMP:14570"/>
        <dbReference type="Rhea" id="RHEA-COMP:14573"/>
        <dbReference type="ChEBI" id="CHEBI:15377"/>
        <dbReference type="ChEBI" id="CHEBI:15378"/>
        <dbReference type="ChEBI" id="CHEBI:17790"/>
        <dbReference type="ChEBI" id="CHEBI:140522"/>
        <dbReference type="ChEBI" id="CHEBI:140523"/>
        <dbReference type="EC" id="3.1.1.11"/>
    </reaction>
</comment>
<evidence type="ECO:0000313" key="13">
    <source>
        <dbReference type="Proteomes" id="UP000029120"/>
    </source>
</evidence>
<reference evidence="13" key="1">
    <citation type="journal article" date="2015" name="Nat. Plants">
        <title>Genome expansion of Arabis alpina linked with retrotransposition and reduced symmetric DNA methylation.</title>
        <authorList>
            <person name="Willing E.M."/>
            <person name="Rawat V."/>
            <person name="Mandakova T."/>
            <person name="Maumus F."/>
            <person name="James G.V."/>
            <person name="Nordstroem K.J."/>
            <person name="Becker C."/>
            <person name="Warthmann N."/>
            <person name="Chica C."/>
            <person name="Szarzynska B."/>
            <person name="Zytnicki M."/>
            <person name="Albani M.C."/>
            <person name="Kiefer C."/>
            <person name="Bergonzi S."/>
            <person name="Castaings L."/>
            <person name="Mateos J.L."/>
            <person name="Berns M.C."/>
            <person name="Bujdoso N."/>
            <person name="Piofczyk T."/>
            <person name="de Lorenzo L."/>
            <person name="Barrero-Sicilia C."/>
            <person name="Mateos I."/>
            <person name="Piednoel M."/>
            <person name="Hagmann J."/>
            <person name="Chen-Min-Tao R."/>
            <person name="Iglesias-Fernandez R."/>
            <person name="Schuster S.C."/>
            <person name="Alonso-Blanco C."/>
            <person name="Roudier F."/>
            <person name="Carbonero P."/>
            <person name="Paz-Ares J."/>
            <person name="Davis S.J."/>
            <person name="Pecinka A."/>
            <person name="Quesneville H."/>
            <person name="Colot V."/>
            <person name="Lysak M.A."/>
            <person name="Weigel D."/>
            <person name="Coupland G."/>
            <person name="Schneeberger K."/>
        </authorList>
    </citation>
    <scope>NUCLEOTIDE SEQUENCE [LARGE SCALE GENOMIC DNA]</scope>
    <source>
        <strain evidence="13">cv. Pajares</strain>
    </source>
</reference>
<dbReference type="AlphaFoldDB" id="A0A087H9C0"/>
<dbReference type="InterPro" id="IPR033131">
    <property type="entry name" value="Pectinesterase_Asp_AS"/>
</dbReference>
<proteinExistence type="predicted"/>
<keyword evidence="4" id="KW-0134">Cell wall</keyword>
<evidence type="ECO:0000256" key="9">
    <source>
        <dbReference type="PROSITE-ProRule" id="PRU10040"/>
    </source>
</evidence>
<dbReference type="InterPro" id="IPR012334">
    <property type="entry name" value="Pectin_lyas_fold"/>
</dbReference>
<dbReference type="EC" id="3.1.1.11" evidence="3 10"/>
<dbReference type="Gene3D" id="2.160.20.10">
    <property type="entry name" value="Single-stranded right-handed beta-helix, Pectin lyase-like"/>
    <property type="match status" value="1"/>
</dbReference>
<keyword evidence="5" id="KW-0964">Secreted</keyword>
<comment type="subcellular location">
    <subcellularLocation>
        <location evidence="1">Secreted</location>
        <location evidence="1">Cell wall</location>
    </subcellularLocation>
</comment>
<dbReference type="Proteomes" id="UP000029120">
    <property type="component" value="Chromosome 3"/>
</dbReference>
<evidence type="ECO:0000256" key="7">
    <source>
        <dbReference type="ARBA" id="ARBA00023085"/>
    </source>
</evidence>
<dbReference type="OMA" id="CTFEGFQ"/>
<evidence type="ECO:0000256" key="10">
    <source>
        <dbReference type="RuleBase" id="RU000589"/>
    </source>
</evidence>
<dbReference type="UniPathway" id="UPA00545">
    <property type="reaction ID" value="UER00823"/>
</dbReference>
<keyword evidence="6 10" id="KW-0378">Hydrolase</keyword>
<evidence type="ECO:0000256" key="3">
    <source>
        <dbReference type="ARBA" id="ARBA00013229"/>
    </source>
</evidence>
<gene>
    <name evidence="12" type="ordered locus">AALP_Aa3g151400</name>
</gene>
<keyword evidence="7 10" id="KW-0063">Aspartyl esterase</keyword>
<dbReference type="OrthoDB" id="1112093at2759"/>
<dbReference type="PANTHER" id="PTHR31707">
    <property type="entry name" value="PECTINESTERASE"/>
    <property type="match status" value="1"/>
</dbReference>
<dbReference type="SUPFAM" id="SSF51126">
    <property type="entry name" value="Pectin lyase-like"/>
    <property type="match status" value="1"/>
</dbReference>
<accession>A0A087H9C0</accession>
<evidence type="ECO:0000256" key="1">
    <source>
        <dbReference type="ARBA" id="ARBA00004191"/>
    </source>
</evidence>
<dbReference type="InterPro" id="IPR000070">
    <property type="entry name" value="Pectinesterase_cat"/>
</dbReference>
<feature type="signal peptide" evidence="10">
    <location>
        <begin position="1"/>
        <end position="20"/>
    </location>
</feature>
<evidence type="ECO:0000256" key="8">
    <source>
        <dbReference type="ARBA" id="ARBA00023316"/>
    </source>
</evidence>
<evidence type="ECO:0000256" key="5">
    <source>
        <dbReference type="ARBA" id="ARBA00022525"/>
    </source>
</evidence>